<evidence type="ECO:0000259" key="19">
    <source>
        <dbReference type="PROSITE" id="PS50919"/>
    </source>
</evidence>
<keyword evidence="21" id="KW-1185">Reference proteome</keyword>
<evidence type="ECO:0000256" key="2">
    <source>
        <dbReference type="ARBA" id="ARBA00009453"/>
    </source>
</evidence>
<dbReference type="OrthoDB" id="300855at2759"/>
<dbReference type="Pfam" id="PF01365">
    <property type="entry name" value="RYDR_ITPR"/>
    <property type="match status" value="2"/>
</dbReference>
<dbReference type="EMBL" id="NIVC01000023">
    <property type="protein sequence ID" value="PAA93625.1"/>
    <property type="molecule type" value="Genomic_DNA"/>
</dbReference>
<dbReference type="GO" id="GO:0005220">
    <property type="term" value="F:inositol 1,4,5-trisphosphate-gated calcium channel activity"/>
    <property type="evidence" value="ECO:0007669"/>
    <property type="project" value="UniProtKB-UniRule"/>
</dbReference>
<dbReference type="Pfam" id="PF08709">
    <property type="entry name" value="Ins145_P3_rec"/>
    <property type="match status" value="1"/>
</dbReference>
<comment type="subunit">
    <text evidence="16">Homotetramer.</text>
</comment>
<keyword evidence="4 16" id="KW-0109">Calcium transport</keyword>
<dbReference type="InterPro" id="IPR036300">
    <property type="entry name" value="MIR_dom_sf"/>
</dbReference>
<dbReference type="PANTHER" id="PTHR13715:SF99">
    <property type="entry name" value="INOSITOL 1,4,5-TRISPHOSPHATE RECEPTOR-LIKE PROTEIN A"/>
    <property type="match status" value="1"/>
</dbReference>
<evidence type="ECO:0000256" key="16">
    <source>
        <dbReference type="RuleBase" id="RU368044"/>
    </source>
</evidence>
<keyword evidence="6" id="KW-0812">Transmembrane</keyword>
<evidence type="ECO:0000256" key="18">
    <source>
        <dbReference type="SAM" id="MobiDB-lite"/>
    </source>
</evidence>
<dbReference type="InterPro" id="IPR000699">
    <property type="entry name" value="RIH_dom"/>
</dbReference>
<dbReference type="Pfam" id="PF08454">
    <property type="entry name" value="RIH_assoc"/>
    <property type="match status" value="1"/>
</dbReference>
<dbReference type="InterPro" id="IPR016024">
    <property type="entry name" value="ARM-type_fold"/>
</dbReference>
<feature type="region of interest" description="Disordered" evidence="18">
    <location>
        <begin position="1862"/>
        <end position="1889"/>
    </location>
</feature>
<keyword evidence="13 16" id="KW-0675">Receptor</keyword>
<dbReference type="STRING" id="282301.A0A267H5S7"/>
<keyword evidence="5 16" id="KW-0107">Calcium channel</keyword>
<protein>
    <recommendedName>
        <fullName evidence="16">Inositol 1,4,5-trisphosphate receptor</fullName>
    </recommendedName>
</protein>
<comment type="similarity">
    <text evidence="2 16">Belongs to the InsP3 receptor family.</text>
</comment>
<dbReference type="InterPro" id="IPR014821">
    <property type="entry name" value="Ins145_P3_rcpt"/>
</dbReference>
<keyword evidence="12 16" id="KW-0472">Membrane</keyword>
<feature type="domain" description="MIR" evidence="19">
    <location>
        <begin position="75"/>
        <end position="129"/>
    </location>
</feature>
<evidence type="ECO:0000256" key="3">
    <source>
        <dbReference type="ARBA" id="ARBA00022448"/>
    </source>
</evidence>
<evidence type="ECO:0000256" key="8">
    <source>
        <dbReference type="ARBA" id="ARBA00022824"/>
    </source>
</evidence>
<dbReference type="Proteomes" id="UP000215902">
    <property type="component" value="Unassembled WGS sequence"/>
</dbReference>
<organism evidence="20 21">
    <name type="scientific">Macrostomum lignano</name>
    <dbReference type="NCBI Taxonomy" id="282301"/>
    <lineage>
        <taxon>Eukaryota</taxon>
        <taxon>Metazoa</taxon>
        <taxon>Spiralia</taxon>
        <taxon>Lophotrochozoa</taxon>
        <taxon>Platyhelminthes</taxon>
        <taxon>Rhabditophora</taxon>
        <taxon>Macrostomorpha</taxon>
        <taxon>Macrostomida</taxon>
        <taxon>Macrostomidae</taxon>
        <taxon>Macrostomum</taxon>
    </lineage>
</organism>
<dbReference type="Pfam" id="PF02815">
    <property type="entry name" value="MIR"/>
    <property type="match status" value="1"/>
</dbReference>
<evidence type="ECO:0000313" key="21">
    <source>
        <dbReference type="Proteomes" id="UP000215902"/>
    </source>
</evidence>
<dbReference type="GO" id="GO:0051209">
    <property type="term" value="P:release of sequestered calcium ion into cytosol"/>
    <property type="evidence" value="ECO:0007669"/>
    <property type="project" value="UniProtKB-UniRule"/>
</dbReference>
<comment type="domain">
    <text evidence="16">The receptor contains a calcium channel in its C-terminal extremity. Its large N-terminal cytoplasmic region has the ligand-binding site in the N-terminus and modulatory sites in the middle portion immediately upstream of the channel region.</text>
</comment>
<accession>A0A267H5S7</accession>
<evidence type="ECO:0000256" key="5">
    <source>
        <dbReference type="ARBA" id="ARBA00022673"/>
    </source>
</evidence>
<feature type="region of interest" description="Disordered" evidence="18">
    <location>
        <begin position="18"/>
        <end position="39"/>
    </location>
</feature>
<name>A0A267H5S7_9PLAT</name>
<dbReference type="InterPro" id="IPR000493">
    <property type="entry name" value="InsP3_rcpt"/>
</dbReference>
<evidence type="ECO:0000313" key="20">
    <source>
        <dbReference type="EMBL" id="PAA93625.1"/>
    </source>
</evidence>
<proteinExistence type="inferred from homology"/>
<keyword evidence="7" id="KW-0677">Repeat</keyword>
<keyword evidence="8 16" id="KW-0256">Endoplasmic reticulum</keyword>
<evidence type="ECO:0000256" key="13">
    <source>
        <dbReference type="ARBA" id="ARBA00023170"/>
    </source>
</evidence>
<keyword evidence="11 16" id="KW-0406">Ion transport</keyword>
<evidence type="ECO:0000256" key="1">
    <source>
        <dbReference type="ARBA" id="ARBA00004477"/>
    </source>
</evidence>
<keyword evidence="15 16" id="KW-0407">Ion channel</keyword>
<keyword evidence="10" id="KW-1133">Transmembrane helix</keyword>
<dbReference type="SUPFAM" id="SSF48371">
    <property type="entry name" value="ARM repeat"/>
    <property type="match status" value="1"/>
</dbReference>
<reference evidence="20 21" key="1">
    <citation type="submission" date="2017-06" db="EMBL/GenBank/DDBJ databases">
        <title>A platform for efficient transgenesis in Macrostomum lignano, a flatworm model organism for stem cell research.</title>
        <authorList>
            <person name="Berezikov E."/>
        </authorList>
    </citation>
    <scope>NUCLEOTIDE SEQUENCE [LARGE SCALE GENOMIC DNA]</scope>
    <source>
        <strain evidence="20">DV1</strain>
        <tissue evidence="20">Whole organism</tissue>
    </source>
</reference>
<dbReference type="PROSITE" id="PS50919">
    <property type="entry name" value="MIR"/>
    <property type="match status" value="1"/>
</dbReference>
<evidence type="ECO:0000256" key="15">
    <source>
        <dbReference type="ARBA" id="ARBA00023303"/>
    </source>
</evidence>
<evidence type="ECO:0000256" key="12">
    <source>
        <dbReference type="ARBA" id="ARBA00023136"/>
    </source>
</evidence>
<evidence type="ECO:0000256" key="6">
    <source>
        <dbReference type="ARBA" id="ARBA00022692"/>
    </source>
</evidence>
<dbReference type="PRINTS" id="PR00779">
    <property type="entry name" value="INSP3RECEPTR"/>
</dbReference>
<evidence type="ECO:0000256" key="11">
    <source>
        <dbReference type="ARBA" id="ARBA00023065"/>
    </source>
</evidence>
<evidence type="ECO:0000256" key="10">
    <source>
        <dbReference type="ARBA" id="ARBA00022989"/>
    </source>
</evidence>
<evidence type="ECO:0000256" key="7">
    <source>
        <dbReference type="ARBA" id="ARBA00022737"/>
    </source>
</evidence>
<dbReference type="SMART" id="SM00472">
    <property type="entry name" value="MIR"/>
    <property type="match status" value="2"/>
</dbReference>
<dbReference type="CDD" id="cd23280">
    <property type="entry name" value="beta-trefoil_MIR_itr-1-like"/>
    <property type="match status" value="1"/>
</dbReference>
<gene>
    <name evidence="20" type="ORF">BOX15_Mlig006095g2</name>
</gene>
<dbReference type="InterPro" id="IPR035910">
    <property type="entry name" value="RyR/IP3R_RIH_dom_sf"/>
</dbReference>
<dbReference type="SUPFAM" id="SSF82109">
    <property type="entry name" value="MIR domain"/>
    <property type="match status" value="2"/>
</dbReference>
<dbReference type="Gene3D" id="1.25.10.30">
    <property type="entry name" value="IP3 receptor type 1 binding core, RIH domain"/>
    <property type="match status" value="1"/>
</dbReference>
<dbReference type="InterPro" id="IPR015925">
    <property type="entry name" value="Ryanodine_IP3_receptor"/>
</dbReference>
<sequence length="2145" mass="243602">IPSSSDSATVATATVASTSFSTQVGGSGGGTTGVTGQPEVPAIGEFEQQQHLEQAKSAACAENVDNMAEQRRNQGKRLRYGEIVQLRHQFTGKYIHVNTNQTSQCDKNNMLLSLHEYNSKNAQFRILPRYKVKSEGEFVQLFDQVSLESIKSPGHFFHASHGFPIETGRIVSELNLGVDQTGFTIVKSHGFIGDHELFARGGQFVQLFHKELEAYVVAEGLFDDEVTEDVHLRIREIDQLNPRTLHPSTSAVTYWQIESEKTILNGDILTWDQQFRFRHASTRKYLCVRNDSQGLEVTLSDESADPHTVFKMHPVLQETPELKFESYARIEHVITGSWLHAIKDKSYQRKEFLNTEDEKSMRALRWDGGELREVTCCSDRRYDDAYTIQKVEMEHVISFNFVAGVVPFLQSLIDGRRNGKLLAGKETFKICHALRELRNFMLVNGEPCKAKQKLLRNLRIIDLLVTLLKFPLKGAPDEHSLTKVFLEAYGILHTYMLGNSRKNALYFAKYIEFFQTQMVDKSDLALKVTKMLVELMKDNRKIVDRISHEQMEVFVELLRKNEHYNYLELLQVLCVCNGVAITENQCFIAQKWLLEDTRGVYVTERGQNIDKKPNETYVSCDQMKSWIPLVEFVQPDESDTEGMERCLFLRTQLDLFISLCHGRNEECIRLITKDLSYLTWEEAYLGLSSESLPHSFRAKYCEIVIGLFVNVGNNYSVVENPQLSFIYEYVGSKDFGQNASSAEHYAAKDLVTIFPVIRDWISQFLDQNKLMIASQIANNTLIEQVLKLLHYLVQFGYYGDIQDLSNLLPPLRNLLDGENDLPYPPERIPGRDSKDRKKLVQRFKSADRFKRSPETQAIVSAKHAALEVLDLVMTFQENARLASFIKKFKECEVSEASGKKKNFHLLVPALYETFNPFDRKKSSKKLQNAMRKELRAMFDESSGYLDNDTLTSILMDLAHYDYDPMIQLSLQLLNKLYSAKSSMFTLAINSLVLVTPDSCRVHREVGKQVPLLKMMARSKWTADQATKMETILGELYELCHLPKAEEEPHPMNQRLMVSHNVLSVVFDILSTETDVQLSEKYHQTVGVLKKAVKLLKALTMRYEDVQNQVFNNLDTLLRVRLVESDLALALKEVFANNQELCLKILPKQISKIVSLVADSQEKAPEFLELLACIVKVDGSGLALKRNQTLVMKYIMQNYSKVAYILEQCTAKDRMEVLSGNRGANHCQYLVSLIDLLATCAEGENRYIESLCQTILGAEEILSILNDPDIENHLKRPFLRYMFFAYMKTSAASSENRSPDIIHDRNRSLIWDYVDHLSRELQGLAYWIRDDAERDSVYFMSMRPFPKIMRLHDTCPLCSSLVAEDEGKPLKLNLENAVVRMREDDFRGHASLHYVFDSVFPFLQVFAHKFYQTEEDKDFSREKAIFDRLTISAVDFCCQMAGIIVEPKILTQMVACLSTLVRKSSHDPSIMESVVENIGKGTKLQDTVAQMKSGNKEYYEQEIILNSKLKTMAVNLSLLWGGHNTVKAQLKYSSDREYTSVGGDEALPLDEEFQNHVRCFVNLNNRKPELRYKLARLLVSGLRITSVSSSQHVSKPSSQEANSRRDQERLTVRVLQILRAFIHNEERKLPDEWEVRMSEFRVKRGLKTIADIQSTLNSFDLMKHALPHLASSNSQIAKEVLSLLGIMLFNANEKVQESMLKYFLHTKEEVFFYAVRNRMQMSTANIKEKRLLISQQRARLQDAKSQADNLRTTMTLGVKALQQIQQYHVEMKIEQANNDLTRRVSLTQMQSASMTKRRGGDPINGINGNGCDGASGNGGGGGYSGGAGSGSGGSSKKKSVAFANGTLGADRGDTTSARQRLLDRGGGRDGGPSVGDAFSTPGIGASEQEDSKISMKDDGYIALVLKVLARICDGQHLGLQNYLREQPDNVKSFNIVAEVSQFINVAYANINSDTIDLLIQLFSTVNEFCAGNQENRATVYDNKIIDYINFILRSSDFEGCSVAQIAQLRQSIANLVISLIEENSPEAIIIAREVKDTLDKGALYRVMAECYEMQLNDGKEGGGLLRRILAKEDRKELMETVFDVGFSFYVILARLYDIDPLMGKKDSDPYGRELRITDVQQKAFKLFKKNSMTIEIVKGDNLQRMH</sequence>
<dbReference type="Gene3D" id="2.80.10.50">
    <property type="match status" value="2"/>
</dbReference>
<evidence type="ECO:0000256" key="4">
    <source>
        <dbReference type="ARBA" id="ARBA00022568"/>
    </source>
</evidence>
<evidence type="ECO:0000256" key="14">
    <source>
        <dbReference type="ARBA" id="ARBA00023286"/>
    </source>
</evidence>
<dbReference type="GO" id="GO:0070679">
    <property type="term" value="F:inositol 1,4,5 trisphosphate binding"/>
    <property type="evidence" value="ECO:0007669"/>
    <property type="project" value="UniProtKB-UniRule"/>
</dbReference>
<feature type="coiled-coil region" evidence="17">
    <location>
        <begin position="1725"/>
        <end position="1752"/>
    </location>
</feature>
<dbReference type="GO" id="GO:0005789">
    <property type="term" value="C:endoplasmic reticulum membrane"/>
    <property type="evidence" value="ECO:0007669"/>
    <property type="project" value="UniProtKB-SubCell"/>
</dbReference>
<evidence type="ECO:0000256" key="17">
    <source>
        <dbReference type="SAM" id="Coils"/>
    </source>
</evidence>
<evidence type="ECO:0000256" key="9">
    <source>
        <dbReference type="ARBA" id="ARBA00022837"/>
    </source>
</evidence>
<feature type="non-terminal residue" evidence="20">
    <location>
        <position position="2145"/>
    </location>
</feature>
<comment type="function">
    <text evidence="16">Receptor for inositol 1,4,5-trisphosphate, a second messenger that mediates the release of intracellular calcium.</text>
</comment>
<keyword evidence="17" id="KW-0175">Coiled coil</keyword>
<feature type="non-terminal residue" evidence="20">
    <location>
        <position position="1"/>
    </location>
</feature>
<comment type="subcellular location">
    <subcellularLocation>
        <location evidence="1 16">Endoplasmic reticulum membrane</location>
        <topology evidence="1 16">Multi-pass membrane protein</topology>
    </subcellularLocation>
</comment>
<keyword evidence="3 16" id="KW-0813">Transport</keyword>
<dbReference type="InterPro" id="IPR016093">
    <property type="entry name" value="MIR_motif"/>
</dbReference>
<keyword evidence="9 16" id="KW-0106">Calcium</keyword>
<keyword evidence="14 16" id="KW-1071">Ligand-gated ion channel</keyword>
<dbReference type="SUPFAM" id="SSF100909">
    <property type="entry name" value="IP3 receptor type 1 binding core, domain 2"/>
    <property type="match status" value="2"/>
</dbReference>
<comment type="caution">
    <text evidence="20">The sequence shown here is derived from an EMBL/GenBank/DDBJ whole genome shotgun (WGS) entry which is preliminary data.</text>
</comment>
<dbReference type="InterPro" id="IPR013662">
    <property type="entry name" value="RIH_assoc-dom"/>
</dbReference>
<dbReference type="PANTHER" id="PTHR13715">
    <property type="entry name" value="RYANODINE RECEPTOR AND IP3 RECEPTOR"/>
    <property type="match status" value="1"/>
</dbReference>